<dbReference type="Gene3D" id="3.80.10.10">
    <property type="entry name" value="Ribonuclease Inhibitor"/>
    <property type="match status" value="2"/>
</dbReference>
<dbReference type="PRINTS" id="PR00019">
    <property type="entry name" value="LEURICHRPT"/>
</dbReference>
<dbReference type="EMBL" id="CVRI01000017">
    <property type="protein sequence ID" value="CRK90186.1"/>
    <property type="molecule type" value="Genomic_DNA"/>
</dbReference>
<dbReference type="InterPro" id="IPR003591">
    <property type="entry name" value="Leu-rich_rpt_typical-subtyp"/>
</dbReference>
<dbReference type="SUPFAM" id="SSF52058">
    <property type="entry name" value="L domain-like"/>
    <property type="match status" value="1"/>
</dbReference>
<dbReference type="InterPro" id="IPR025875">
    <property type="entry name" value="Leu-rich_rpt_4"/>
</dbReference>
<name>A0A1J1HRN1_9DIPT</name>
<keyword evidence="2" id="KW-0677">Repeat</keyword>
<dbReference type="PANTHER" id="PTHR10947:SF3">
    <property type="entry name" value="LEUCINE-RICH REPEAT-CONTAINING PROTEIN 47"/>
    <property type="match status" value="1"/>
</dbReference>
<feature type="region of interest" description="Disordered" evidence="3">
    <location>
        <begin position="236"/>
        <end position="255"/>
    </location>
</feature>
<feature type="compositionally biased region" description="Basic and acidic residues" evidence="3">
    <location>
        <begin position="238"/>
        <end position="252"/>
    </location>
</feature>
<keyword evidence="6" id="KW-1185">Reference proteome</keyword>
<dbReference type="Pfam" id="PF12799">
    <property type="entry name" value="LRR_4"/>
    <property type="match status" value="1"/>
</dbReference>
<gene>
    <name evidence="5" type="ORF">CLUMA_CG003900</name>
</gene>
<evidence type="ECO:0000256" key="3">
    <source>
        <dbReference type="SAM" id="MobiDB-lite"/>
    </source>
</evidence>
<proteinExistence type="predicted"/>
<dbReference type="Proteomes" id="UP000183832">
    <property type="component" value="Unassembled WGS sequence"/>
</dbReference>
<dbReference type="Pfam" id="PF00560">
    <property type="entry name" value="LRR_1"/>
    <property type="match status" value="1"/>
</dbReference>
<dbReference type="GO" id="GO:0003723">
    <property type="term" value="F:RNA binding"/>
    <property type="evidence" value="ECO:0007669"/>
    <property type="project" value="InterPro"/>
</dbReference>
<organism evidence="5 6">
    <name type="scientific">Clunio marinus</name>
    <dbReference type="NCBI Taxonomy" id="568069"/>
    <lineage>
        <taxon>Eukaryota</taxon>
        <taxon>Metazoa</taxon>
        <taxon>Ecdysozoa</taxon>
        <taxon>Arthropoda</taxon>
        <taxon>Hexapoda</taxon>
        <taxon>Insecta</taxon>
        <taxon>Pterygota</taxon>
        <taxon>Neoptera</taxon>
        <taxon>Endopterygota</taxon>
        <taxon>Diptera</taxon>
        <taxon>Nematocera</taxon>
        <taxon>Chironomoidea</taxon>
        <taxon>Chironomidae</taxon>
        <taxon>Clunio</taxon>
    </lineage>
</organism>
<dbReference type="InterPro" id="IPR020825">
    <property type="entry name" value="Phe-tRNA_synthase-like_B3/B4"/>
</dbReference>
<evidence type="ECO:0000256" key="2">
    <source>
        <dbReference type="ARBA" id="ARBA00022737"/>
    </source>
</evidence>
<evidence type="ECO:0000313" key="5">
    <source>
        <dbReference type="EMBL" id="CRK90186.1"/>
    </source>
</evidence>
<dbReference type="STRING" id="568069.A0A1J1HRN1"/>
<accession>A0A1J1HRN1</accession>
<dbReference type="GO" id="GO:0006432">
    <property type="term" value="P:phenylalanyl-tRNA aminoacylation"/>
    <property type="evidence" value="ECO:0007669"/>
    <property type="project" value="InterPro"/>
</dbReference>
<protein>
    <submittedName>
        <fullName evidence="5">CLUMA_CG003900, isoform A</fullName>
    </submittedName>
</protein>
<evidence type="ECO:0000259" key="4">
    <source>
        <dbReference type="SMART" id="SM00873"/>
    </source>
</evidence>
<reference evidence="5 6" key="1">
    <citation type="submission" date="2015-04" db="EMBL/GenBank/DDBJ databases">
        <authorList>
            <person name="Syromyatnikov M.Y."/>
            <person name="Popov V.N."/>
        </authorList>
    </citation>
    <scope>NUCLEOTIDE SEQUENCE [LARGE SCALE GENOMIC DNA]</scope>
</reference>
<dbReference type="PROSITE" id="PS51450">
    <property type="entry name" value="LRR"/>
    <property type="match status" value="3"/>
</dbReference>
<dbReference type="OrthoDB" id="67933at2759"/>
<evidence type="ECO:0000256" key="1">
    <source>
        <dbReference type="ARBA" id="ARBA00022614"/>
    </source>
</evidence>
<dbReference type="Gene3D" id="3.50.40.10">
    <property type="entry name" value="Phenylalanyl-trna Synthetase, Chain B, domain 3"/>
    <property type="match status" value="1"/>
</dbReference>
<dbReference type="InterPro" id="IPR032675">
    <property type="entry name" value="LRR_dom_sf"/>
</dbReference>
<keyword evidence="1" id="KW-0433">Leucine-rich repeat</keyword>
<dbReference type="PANTHER" id="PTHR10947">
    <property type="entry name" value="PHENYLALANYL-TRNA SYNTHETASE BETA CHAIN AND LEUCINE-RICH REPEAT-CONTAINING PROTEIN 47"/>
    <property type="match status" value="1"/>
</dbReference>
<feature type="domain" description="B3/B4 tRNA-binding" evidence="4">
    <location>
        <begin position="287"/>
        <end position="461"/>
    </location>
</feature>
<dbReference type="SMART" id="SM00873">
    <property type="entry name" value="B3_4"/>
    <property type="match status" value="1"/>
</dbReference>
<evidence type="ECO:0000313" key="6">
    <source>
        <dbReference type="Proteomes" id="UP000183832"/>
    </source>
</evidence>
<dbReference type="AlphaFoldDB" id="A0A1J1HRN1"/>
<dbReference type="SMART" id="SM00369">
    <property type="entry name" value="LRR_TYP"/>
    <property type="match status" value="4"/>
</dbReference>
<dbReference type="GO" id="GO:0004826">
    <property type="term" value="F:phenylalanine-tRNA ligase activity"/>
    <property type="evidence" value="ECO:0007669"/>
    <property type="project" value="InterPro"/>
</dbReference>
<dbReference type="InterPro" id="IPR005146">
    <property type="entry name" value="B3/B4_tRNA-bd"/>
</dbReference>
<dbReference type="InterPro" id="IPR045060">
    <property type="entry name" value="Phe-tRNA-ligase_IIc_bsu"/>
</dbReference>
<sequence length="513" mass="58246">MWPEIFSVKQEKKRELKLNSDKFTELLLKSNGVLDSALFGLKQINLLQLSNSIELRAIPNEIEKLDNLQSLLLFGNHLSSLPASIEKLHKLKILDLSSNKLTEFDFDFSKMEHLSTINLSNNEISVFKLKSSIHVLDLSMNKISQFPEIPSSVTDLKMSKNHLKEIPHDMKLPNLKNLDLSENEITAVPKSLGSIKLKTFGFKNNPLKDKKLYKYIDQNQALKAIMDHISKMGLTAPLEDKEKKSNGKKENSTQEITQKNIAKLHQIIVKKANENFKIVFDPSVKETRGFILCCIVNNLQLTSSILKEFLQFQTKLHDGICKKRESATIATHDLDLIQSQSLRYSTKLKDDIMIHPLGRSKVVTASEYYNNLKSEADVIRKEKKRSQYTGIYKFLHLLDDEENFAILETDNGVVLSLPPLTNSDVSKMSANTKRMLIEVTSSVNAAICHQVMSAMLIKTFELCHSQVDGDDGKKILEIEQVRVVNIDGGLKTIFPSKVDLVDMENERTQIIRP</sequence>
<dbReference type="InterPro" id="IPR001611">
    <property type="entry name" value="Leu-rich_rpt"/>
</dbReference>